<proteinExistence type="predicted"/>
<dbReference type="Proteomes" id="UP000737555">
    <property type="component" value="Unassembled WGS sequence"/>
</dbReference>
<evidence type="ECO:0000256" key="1">
    <source>
        <dbReference type="SAM" id="MobiDB-lite"/>
    </source>
</evidence>
<dbReference type="AlphaFoldDB" id="A0A8T7H1P0"/>
<protein>
    <submittedName>
        <fullName evidence="2">DUF1059 domain-containing protein</fullName>
    </submittedName>
</protein>
<organism evidence="2 3">
    <name type="scientific">Methanoculleus bourgensis</name>
    <dbReference type="NCBI Taxonomy" id="83986"/>
    <lineage>
        <taxon>Archaea</taxon>
        <taxon>Methanobacteriati</taxon>
        <taxon>Methanobacteriota</taxon>
        <taxon>Stenosarchaea group</taxon>
        <taxon>Methanomicrobia</taxon>
        <taxon>Methanomicrobiales</taxon>
        <taxon>Methanomicrobiaceae</taxon>
        <taxon>Methanoculleus</taxon>
    </lineage>
</organism>
<dbReference type="EMBL" id="JABMJE010000027">
    <property type="protein sequence ID" value="NQS77717.1"/>
    <property type="molecule type" value="Genomic_DNA"/>
</dbReference>
<feature type="region of interest" description="Disordered" evidence="1">
    <location>
        <begin position="42"/>
        <end position="61"/>
    </location>
</feature>
<evidence type="ECO:0000313" key="3">
    <source>
        <dbReference type="Proteomes" id="UP000737555"/>
    </source>
</evidence>
<evidence type="ECO:0000313" key="2">
    <source>
        <dbReference type="EMBL" id="NQS77717.1"/>
    </source>
</evidence>
<gene>
    <name evidence="2" type="ORF">HQQ74_03190</name>
</gene>
<reference evidence="2" key="1">
    <citation type="submission" date="2020-05" db="EMBL/GenBank/DDBJ databases">
        <title>The first insight into the ecology of ammonia-tolerant syntrophic propionate oxidizing bacteria.</title>
        <authorList>
            <person name="Singh A."/>
            <person name="Schnurer A."/>
            <person name="Westerholm M."/>
        </authorList>
    </citation>
    <scope>NUCLEOTIDE SEQUENCE</scope>
    <source>
        <strain evidence="2">MAG54</strain>
    </source>
</reference>
<sequence>MRCMQEIMTFRCKDLGLACEFEEKAVDKDELMKRIEGHVQTAHQMDPGLPEVQERLRKAMR</sequence>
<dbReference type="InterPro" id="IPR009409">
    <property type="entry name" value="DUF1059"/>
</dbReference>
<name>A0A8T7H1P0_9EURY</name>
<feature type="compositionally biased region" description="Basic and acidic residues" evidence="1">
    <location>
        <begin position="52"/>
        <end position="61"/>
    </location>
</feature>
<comment type="caution">
    <text evidence="2">The sequence shown here is derived from an EMBL/GenBank/DDBJ whole genome shotgun (WGS) entry which is preliminary data.</text>
</comment>
<dbReference type="Pfam" id="PF06348">
    <property type="entry name" value="DUF1059"/>
    <property type="match status" value="1"/>
</dbReference>
<accession>A0A8T7H1P0</accession>